<dbReference type="GO" id="GO:0016787">
    <property type="term" value="F:hydrolase activity"/>
    <property type="evidence" value="ECO:0007669"/>
    <property type="project" value="UniProtKB-KW"/>
</dbReference>
<keyword evidence="1" id="KW-0547">Nucleotide-binding</keyword>
<dbReference type="Pfam" id="PF12619">
    <property type="entry name" value="MCM2_N"/>
    <property type="match status" value="1"/>
</dbReference>
<dbReference type="InterPro" id="IPR008045">
    <property type="entry name" value="MCM2"/>
</dbReference>
<dbReference type="Proteomes" id="UP001567538">
    <property type="component" value="Unassembled WGS sequence"/>
</dbReference>
<dbReference type="EMBL" id="JBEAFC010000007">
    <property type="protein sequence ID" value="KAL1550540.1"/>
    <property type="molecule type" value="Genomic_DNA"/>
</dbReference>
<gene>
    <name evidence="1" type="ORF">AAHA92_18489</name>
</gene>
<keyword evidence="2" id="KW-1185">Reference proteome</keyword>
<organism evidence="1 2">
    <name type="scientific">Salvia divinorum</name>
    <name type="common">Maria pastora</name>
    <name type="synonym">Diviner's sage</name>
    <dbReference type="NCBI Taxonomy" id="28513"/>
    <lineage>
        <taxon>Eukaryota</taxon>
        <taxon>Viridiplantae</taxon>
        <taxon>Streptophyta</taxon>
        <taxon>Embryophyta</taxon>
        <taxon>Tracheophyta</taxon>
        <taxon>Spermatophyta</taxon>
        <taxon>Magnoliopsida</taxon>
        <taxon>eudicotyledons</taxon>
        <taxon>Gunneridae</taxon>
        <taxon>Pentapetalae</taxon>
        <taxon>asterids</taxon>
        <taxon>lamiids</taxon>
        <taxon>Lamiales</taxon>
        <taxon>Lamiaceae</taxon>
        <taxon>Nepetoideae</taxon>
        <taxon>Mentheae</taxon>
        <taxon>Salviinae</taxon>
        <taxon>Salvia</taxon>
        <taxon>Salvia subgen. Calosphace</taxon>
    </lineage>
</organism>
<evidence type="ECO:0000313" key="2">
    <source>
        <dbReference type="Proteomes" id="UP001567538"/>
    </source>
</evidence>
<proteinExistence type="predicted"/>
<keyword evidence="1" id="KW-0067">ATP-binding</keyword>
<dbReference type="AlphaFoldDB" id="A0ABD1H296"/>
<sequence>MAGDNDSSSSKGDARRTRFLRPHLILQLRPDAYNEHINEEEEEGEDLFNDNFMEDYRGMGEQDQYED</sequence>
<keyword evidence="1" id="KW-0347">Helicase</keyword>
<name>A0ABD1H296_SALDI</name>
<accession>A0ABD1H296</accession>
<keyword evidence="1" id="KW-0378">Hydrolase</keyword>
<comment type="caution">
    <text evidence="1">The sequence shown here is derived from an EMBL/GenBank/DDBJ whole genome shotgun (WGS) entry which is preliminary data.</text>
</comment>
<protein>
    <submittedName>
        <fullName evidence="1">DNA helicase</fullName>
        <ecNumber evidence="1">3.6.4.12</ecNumber>
    </submittedName>
</protein>
<reference evidence="1 2" key="1">
    <citation type="submission" date="2024-06" db="EMBL/GenBank/DDBJ databases">
        <title>A chromosome level genome sequence of Diviner's sage (Salvia divinorum).</title>
        <authorList>
            <person name="Ford S.A."/>
            <person name="Ro D.-K."/>
            <person name="Ness R.W."/>
            <person name="Phillips M.A."/>
        </authorList>
    </citation>
    <scope>NUCLEOTIDE SEQUENCE [LARGE SCALE GENOMIC DNA]</scope>
    <source>
        <strain evidence="1">SAF-2024a</strain>
        <tissue evidence="1">Leaf</tissue>
    </source>
</reference>
<evidence type="ECO:0000313" key="1">
    <source>
        <dbReference type="EMBL" id="KAL1550540.1"/>
    </source>
</evidence>
<dbReference type="EC" id="3.6.4.12" evidence="1"/>
<dbReference type="GO" id="GO:0003678">
    <property type="term" value="F:DNA helicase activity"/>
    <property type="evidence" value="ECO:0007669"/>
    <property type="project" value="UniProtKB-EC"/>
</dbReference>